<protein>
    <submittedName>
        <fullName evidence="2">Rhodanese-like domain-containing protein chloroplastic-like</fullName>
    </submittedName>
</protein>
<organism evidence="2">
    <name type="scientific">Tetraselmis sp. GSL018</name>
    <dbReference type="NCBI Taxonomy" id="582737"/>
    <lineage>
        <taxon>Eukaryota</taxon>
        <taxon>Viridiplantae</taxon>
        <taxon>Chlorophyta</taxon>
        <taxon>core chlorophytes</taxon>
        <taxon>Chlorodendrophyceae</taxon>
        <taxon>Chlorodendrales</taxon>
        <taxon>Chlorodendraceae</taxon>
        <taxon>Tetraselmis</taxon>
    </lineage>
</organism>
<evidence type="ECO:0000313" key="2">
    <source>
        <dbReference type="EMBL" id="JAC81294.1"/>
    </source>
</evidence>
<dbReference type="EMBL" id="GBEZ01003875">
    <property type="protein sequence ID" value="JAC81294.1"/>
    <property type="molecule type" value="Transcribed_RNA"/>
</dbReference>
<dbReference type="Pfam" id="PF00581">
    <property type="entry name" value="Rhodanese"/>
    <property type="match status" value="1"/>
</dbReference>
<accession>A0A061SE15</accession>
<dbReference type="CDD" id="cd00158">
    <property type="entry name" value="RHOD"/>
    <property type="match status" value="1"/>
</dbReference>
<dbReference type="AlphaFoldDB" id="A0A061SE15"/>
<dbReference type="GO" id="GO:0009507">
    <property type="term" value="C:chloroplast"/>
    <property type="evidence" value="ECO:0007669"/>
    <property type="project" value="TreeGrafter"/>
</dbReference>
<name>A0A061SE15_9CHLO</name>
<dbReference type="SUPFAM" id="SSF52821">
    <property type="entry name" value="Rhodanese/Cell cycle control phosphatase"/>
    <property type="match status" value="1"/>
</dbReference>
<dbReference type="PANTHER" id="PTHR44920:SF2">
    <property type="entry name" value="RHODANESE DOMAIN-CONTAINING PROTEIN"/>
    <property type="match status" value="1"/>
</dbReference>
<evidence type="ECO:0000259" key="1">
    <source>
        <dbReference type="PROSITE" id="PS50206"/>
    </source>
</evidence>
<gene>
    <name evidence="2" type="ORF">TSPGSL018_8258</name>
</gene>
<dbReference type="InterPro" id="IPR001763">
    <property type="entry name" value="Rhodanese-like_dom"/>
</dbReference>
<reference evidence="2" key="1">
    <citation type="submission" date="2014-05" db="EMBL/GenBank/DDBJ databases">
        <title>The transcriptome of the halophilic microalga Tetraselmis sp. GSL018 isolated from the Great Salt Lake, Utah.</title>
        <authorList>
            <person name="Jinkerson R.E."/>
            <person name="D'Adamo S."/>
            <person name="Posewitz M.C."/>
        </authorList>
    </citation>
    <scope>NUCLEOTIDE SEQUENCE</scope>
    <source>
        <strain evidence="2">GSL018</strain>
    </source>
</reference>
<dbReference type="Gene3D" id="3.40.250.10">
    <property type="entry name" value="Rhodanese-like domain"/>
    <property type="match status" value="1"/>
</dbReference>
<dbReference type="PROSITE" id="PS50206">
    <property type="entry name" value="RHODANESE_3"/>
    <property type="match status" value="1"/>
</dbReference>
<dbReference type="InterPro" id="IPR036873">
    <property type="entry name" value="Rhodanese-like_dom_sf"/>
</dbReference>
<dbReference type="SMART" id="SM00450">
    <property type="entry name" value="RHOD"/>
    <property type="match status" value="1"/>
</dbReference>
<proteinExistence type="predicted"/>
<dbReference type="InterPro" id="IPR043186">
    <property type="entry name" value="Str14"/>
</dbReference>
<feature type="domain" description="Rhodanese" evidence="1">
    <location>
        <begin position="94"/>
        <end position="228"/>
    </location>
</feature>
<sequence length="251" mass="27603">MSLVQSQLSARSSFRIASEKRVSLSRNSFRALEKRLATSHPKLQSKRLHSALATQAQNSNGGVVKDPTWPEQWTALNKAGTKSIDAAEAMRKVTAGEAVLIDVRKPEDYKQCHAQDAINVPLFKTLDFRNTDFKGMIKFAVYAVNGVSAVEPNPEFVDQIVAATDGKEAILYCEAGGMLEPTPNFLYGKESRSLRGVFKVLQDGRVKSAAHLSGGLYQWYQDGFEITGTYDKSNLGRTPNAAPVASYEKKN</sequence>
<dbReference type="PANTHER" id="PTHR44920">
    <property type="entry name" value="RHODANESE-LIKE DOMAIN-CONTAINING PROTEIN 14, CHLOROPLASTIC-RELATED"/>
    <property type="match status" value="1"/>
</dbReference>